<feature type="domain" description="GAF" evidence="2">
    <location>
        <begin position="45"/>
        <end position="130"/>
    </location>
</feature>
<dbReference type="InterPro" id="IPR051448">
    <property type="entry name" value="CdaR-like_regulators"/>
</dbReference>
<sequence>MAARDDEVQALVEQLSAQLDRSVLVDDASLRLLAYSPTLGSEDEVRKTAILTRETPRVIRDLHFAQGIANASRPVRTAPRPDVGLESRVCVPIRCQGALFGYLWLIDADQSLTDADCEAAELTAAEIGTAMYRRDELERPQREHELKLLEALLGPDPAERETAAHELSAQELLVASAHIAVLAMRPWRDPEQELPTSERARLGLALDQFRRALPRRQSLSVVHGDHGVMLVALDGRHGTLDELATRAQDALDQAFAEGPVRIALGYSGQHEHLRDAHRAHEHARLSLRVSGALPEHGTPAGWDGLGAYRLLARAAETPHARELIHPGLPKLFALQSKESLVQTLEAYLDNGCDTKLTAEALFLHRASLYYRLQRIEAITGTSLKSGADRLALHSGLKLARLVGTHPALRRTNAD</sequence>
<organism evidence="5 6">
    <name type="scientific">Solirubrobacter phytolaccae</name>
    <dbReference type="NCBI Taxonomy" id="1404360"/>
    <lineage>
        <taxon>Bacteria</taxon>
        <taxon>Bacillati</taxon>
        <taxon>Actinomycetota</taxon>
        <taxon>Thermoleophilia</taxon>
        <taxon>Solirubrobacterales</taxon>
        <taxon>Solirubrobacteraceae</taxon>
        <taxon>Solirubrobacter</taxon>
    </lineage>
</organism>
<evidence type="ECO:0000259" key="2">
    <source>
        <dbReference type="Pfam" id="PF01590"/>
    </source>
</evidence>
<evidence type="ECO:0000256" key="1">
    <source>
        <dbReference type="ARBA" id="ARBA00006754"/>
    </source>
</evidence>
<dbReference type="Pfam" id="PF13556">
    <property type="entry name" value="HTH_30"/>
    <property type="match status" value="1"/>
</dbReference>
<dbReference type="Pfam" id="PF17853">
    <property type="entry name" value="GGDEF_2"/>
    <property type="match status" value="1"/>
</dbReference>
<dbReference type="EMBL" id="JAPDDP010000018">
    <property type="protein sequence ID" value="MDA0181016.1"/>
    <property type="molecule type" value="Genomic_DNA"/>
</dbReference>
<comment type="caution">
    <text evidence="5">The sequence shown here is derived from an EMBL/GenBank/DDBJ whole genome shotgun (WGS) entry which is preliminary data.</text>
</comment>
<protein>
    <submittedName>
        <fullName evidence="5">Helix-turn-helix domain-containing protein</fullName>
    </submittedName>
</protein>
<proteinExistence type="inferred from homology"/>
<evidence type="ECO:0000313" key="5">
    <source>
        <dbReference type="EMBL" id="MDA0181016.1"/>
    </source>
</evidence>
<dbReference type="SUPFAM" id="SSF55781">
    <property type="entry name" value="GAF domain-like"/>
    <property type="match status" value="1"/>
</dbReference>
<reference evidence="5" key="1">
    <citation type="submission" date="2022-10" db="EMBL/GenBank/DDBJ databases">
        <title>The WGS of Solirubrobacter phytolaccae KCTC 29190.</title>
        <authorList>
            <person name="Jiang Z."/>
        </authorList>
    </citation>
    <scope>NUCLEOTIDE SEQUENCE</scope>
    <source>
        <strain evidence="5">KCTC 29190</strain>
    </source>
</reference>
<dbReference type="Gene3D" id="3.30.450.40">
    <property type="match status" value="1"/>
</dbReference>
<comment type="similarity">
    <text evidence="1">Belongs to the CdaR family.</text>
</comment>
<dbReference type="InterPro" id="IPR042070">
    <property type="entry name" value="PucR_C-HTH_sf"/>
</dbReference>
<evidence type="ECO:0000313" key="6">
    <source>
        <dbReference type="Proteomes" id="UP001147653"/>
    </source>
</evidence>
<dbReference type="PANTHER" id="PTHR33744">
    <property type="entry name" value="CARBOHYDRATE DIACID REGULATOR"/>
    <property type="match status" value="1"/>
</dbReference>
<name>A0A9X3NBJ9_9ACTN</name>
<dbReference type="PANTHER" id="PTHR33744:SF1">
    <property type="entry name" value="DNA-BINDING TRANSCRIPTIONAL ACTIVATOR ADER"/>
    <property type="match status" value="1"/>
</dbReference>
<dbReference type="InterPro" id="IPR041522">
    <property type="entry name" value="CdaR_GGDEF"/>
</dbReference>
<dbReference type="Gene3D" id="1.10.10.2840">
    <property type="entry name" value="PucR C-terminal helix-turn-helix domain"/>
    <property type="match status" value="1"/>
</dbReference>
<feature type="domain" description="CdaR GGDEF-like" evidence="4">
    <location>
        <begin position="178"/>
        <end position="289"/>
    </location>
</feature>
<dbReference type="RefSeq" id="WP_270025328.1">
    <property type="nucleotide sequence ID" value="NZ_JAPDDP010000018.1"/>
</dbReference>
<dbReference type="InterPro" id="IPR003018">
    <property type="entry name" value="GAF"/>
</dbReference>
<gene>
    <name evidence="5" type="ORF">OJ997_11975</name>
</gene>
<dbReference type="Proteomes" id="UP001147653">
    <property type="component" value="Unassembled WGS sequence"/>
</dbReference>
<keyword evidence="6" id="KW-1185">Reference proteome</keyword>
<dbReference type="Pfam" id="PF01590">
    <property type="entry name" value="GAF"/>
    <property type="match status" value="1"/>
</dbReference>
<dbReference type="InterPro" id="IPR025736">
    <property type="entry name" value="PucR_C-HTH_dom"/>
</dbReference>
<dbReference type="AlphaFoldDB" id="A0A9X3NBJ9"/>
<feature type="domain" description="PucR C-terminal helix-turn-helix" evidence="3">
    <location>
        <begin position="340"/>
        <end position="397"/>
    </location>
</feature>
<evidence type="ECO:0000259" key="3">
    <source>
        <dbReference type="Pfam" id="PF13556"/>
    </source>
</evidence>
<dbReference type="InterPro" id="IPR029016">
    <property type="entry name" value="GAF-like_dom_sf"/>
</dbReference>
<evidence type="ECO:0000259" key="4">
    <source>
        <dbReference type="Pfam" id="PF17853"/>
    </source>
</evidence>
<accession>A0A9X3NBJ9</accession>